<evidence type="ECO:0000313" key="2">
    <source>
        <dbReference type="Proteomes" id="UP000235392"/>
    </source>
</evidence>
<accession>A0A2N5UA90</accession>
<dbReference type="EMBL" id="PGCI01000193">
    <property type="protein sequence ID" value="PLW34646.1"/>
    <property type="molecule type" value="Genomic_DNA"/>
</dbReference>
<protein>
    <submittedName>
        <fullName evidence="1">Uncharacterized protein</fullName>
    </submittedName>
</protein>
<proteinExistence type="predicted"/>
<dbReference type="Proteomes" id="UP000235392">
    <property type="component" value="Unassembled WGS sequence"/>
</dbReference>
<name>A0A2N5UA90_9BASI</name>
<gene>
    <name evidence="1" type="ORF">PCASD_11995</name>
</gene>
<evidence type="ECO:0000313" key="1">
    <source>
        <dbReference type="EMBL" id="PLW34646.1"/>
    </source>
</evidence>
<organism evidence="1 2">
    <name type="scientific">Puccinia coronata f. sp. avenae</name>
    <dbReference type="NCBI Taxonomy" id="200324"/>
    <lineage>
        <taxon>Eukaryota</taxon>
        <taxon>Fungi</taxon>
        <taxon>Dikarya</taxon>
        <taxon>Basidiomycota</taxon>
        <taxon>Pucciniomycotina</taxon>
        <taxon>Pucciniomycetes</taxon>
        <taxon>Pucciniales</taxon>
        <taxon>Pucciniaceae</taxon>
        <taxon>Puccinia</taxon>
    </lineage>
</organism>
<sequence>MEFLSELSVFRILRLVHVGIHEASVAPGWPPFPNFRYPSHSTKFQHNFLHFFALAVLLLPSLHGAVSQYIDPPTNPNSTIETFSFERLWSWSNQDFDVTNNKNQTKVITIETKVKDQFQSRFALYLTLLPSQEYLRVKVNGRSIWCGFKQTYKIMNNGTSVYQFLIDPRGMGVDRWHIKKSGNLTHSYTWRRHATGLAGVVQRDDKRKVAYFKAKAWGSEDYAAVEHSHTPGSTTYTIITNGEVPLEVLAALYASAAVRADYCSW</sequence>
<reference evidence="1 2" key="1">
    <citation type="submission" date="2017-11" db="EMBL/GenBank/DDBJ databases">
        <title>De novo assembly and phasing of dikaryotic genomes from two isolates of Puccinia coronata f. sp. avenae, the causal agent of oat crown rust.</title>
        <authorList>
            <person name="Miller M.E."/>
            <person name="Zhang Y."/>
            <person name="Omidvar V."/>
            <person name="Sperschneider J."/>
            <person name="Schwessinger B."/>
            <person name="Raley C."/>
            <person name="Palmer J.M."/>
            <person name="Garnica D."/>
            <person name="Upadhyaya N."/>
            <person name="Rathjen J."/>
            <person name="Taylor J.M."/>
            <person name="Park R.F."/>
            <person name="Dodds P.N."/>
            <person name="Hirsch C.D."/>
            <person name="Kianian S.F."/>
            <person name="Figueroa M."/>
        </authorList>
    </citation>
    <scope>NUCLEOTIDE SEQUENCE [LARGE SCALE GENOMIC DNA]</scope>
    <source>
        <strain evidence="1">12SD80</strain>
    </source>
</reference>
<dbReference type="AlphaFoldDB" id="A0A2N5UA90"/>
<comment type="caution">
    <text evidence="1">The sequence shown here is derived from an EMBL/GenBank/DDBJ whole genome shotgun (WGS) entry which is preliminary data.</text>
</comment>